<feature type="transmembrane region" description="Helical" evidence="8">
    <location>
        <begin position="804"/>
        <end position="829"/>
    </location>
</feature>
<dbReference type="InterPro" id="IPR050250">
    <property type="entry name" value="Macrolide_Exporter_MacB"/>
</dbReference>
<keyword evidence="3 8" id="KW-0812">Transmembrane</keyword>
<feature type="transmembrane region" description="Helical" evidence="8">
    <location>
        <begin position="339"/>
        <end position="360"/>
    </location>
</feature>
<keyword evidence="4 8" id="KW-1133">Transmembrane helix</keyword>
<dbReference type="Pfam" id="PF02687">
    <property type="entry name" value="FtsX"/>
    <property type="match status" value="2"/>
</dbReference>
<comment type="similarity">
    <text evidence="6">Belongs to the ABC-4 integral membrane protein family.</text>
</comment>
<dbReference type="PANTHER" id="PTHR30572:SF4">
    <property type="entry name" value="ABC TRANSPORTER PERMEASE YTRF"/>
    <property type="match status" value="1"/>
</dbReference>
<accession>A0A4Q5MW09</accession>
<dbReference type="Proteomes" id="UP000293764">
    <property type="component" value="Unassembled WGS sequence"/>
</dbReference>
<dbReference type="GO" id="GO:0022857">
    <property type="term" value="F:transmembrane transporter activity"/>
    <property type="evidence" value="ECO:0007669"/>
    <property type="project" value="TreeGrafter"/>
</dbReference>
<feature type="transmembrane region" description="Helical" evidence="8">
    <location>
        <begin position="459"/>
        <end position="485"/>
    </location>
</feature>
<feature type="domain" description="ABC3 transporter permease C-terminal" evidence="9">
    <location>
        <begin position="291"/>
        <end position="410"/>
    </location>
</feature>
<evidence type="ECO:0000313" key="10">
    <source>
        <dbReference type="EMBL" id="RYV49832.1"/>
    </source>
</evidence>
<dbReference type="GO" id="GO:0005886">
    <property type="term" value="C:plasma membrane"/>
    <property type="evidence" value="ECO:0007669"/>
    <property type="project" value="UniProtKB-SubCell"/>
</dbReference>
<evidence type="ECO:0000313" key="11">
    <source>
        <dbReference type="Proteomes" id="UP000293764"/>
    </source>
</evidence>
<feature type="transmembrane region" description="Helical" evidence="8">
    <location>
        <begin position="433"/>
        <end position="453"/>
    </location>
</feature>
<evidence type="ECO:0000256" key="5">
    <source>
        <dbReference type="ARBA" id="ARBA00023136"/>
    </source>
</evidence>
<proteinExistence type="inferred from homology"/>
<evidence type="ECO:0000259" key="9">
    <source>
        <dbReference type="Pfam" id="PF02687"/>
    </source>
</evidence>
<feature type="region of interest" description="Disordered" evidence="7">
    <location>
        <begin position="156"/>
        <end position="175"/>
    </location>
</feature>
<dbReference type="PANTHER" id="PTHR30572">
    <property type="entry name" value="MEMBRANE COMPONENT OF TRANSPORTER-RELATED"/>
    <property type="match status" value="1"/>
</dbReference>
<keyword evidence="2" id="KW-1003">Cell membrane</keyword>
<name>A0A4Q5MW09_9MICO</name>
<dbReference type="AlphaFoldDB" id="A0A4Q5MW09"/>
<dbReference type="EMBL" id="SDWW01000050">
    <property type="protein sequence ID" value="RYV49832.1"/>
    <property type="molecule type" value="Genomic_DNA"/>
</dbReference>
<gene>
    <name evidence="10" type="ORF">EUA98_16675</name>
</gene>
<feature type="transmembrane region" description="Helical" evidence="8">
    <location>
        <begin position="522"/>
        <end position="540"/>
    </location>
</feature>
<evidence type="ECO:0000256" key="6">
    <source>
        <dbReference type="ARBA" id="ARBA00038076"/>
    </source>
</evidence>
<feature type="transmembrane region" description="Helical" evidence="8">
    <location>
        <begin position="287"/>
        <end position="312"/>
    </location>
</feature>
<comment type="caution">
    <text evidence="10">The sequence shown here is derived from an EMBL/GenBank/DDBJ whole genome shotgun (WGS) entry which is preliminary data.</text>
</comment>
<sequence length="886" mass="88962">MWRLTLAQMRRSLGRLTAAGLAIVIGTAFVAATLIAGGVITRTSYDAVSASYADADLVATSEGGLTAADLATLRDTPGVEALDGRRSLRVELVSGPQRAVPEVAAVASDPRLEAQELVSGAFPTAVGEVAVPGPMAERLGVGVGDPLTASRQVWTPDAAQDPATGTDPEEPAGTWTNVPEELTVVGLLSDPAGAFAESGGAVLVVADDADRWAAQDATGSVVGSSGDVATATFTRAVIALTDGADVGQVTAALEATAPEGTTIRTKDDEAAAKVSELTNGSDILTTIVLGFAAIALLVAALVISNTFQVLIAQRTRALALLRCVGADKRQLRRSVLQEAGLLGLASSALGLALGVGLAQVTLSVLGRMNSGVPLPPTVSITSAVVLAPLVVGTLVTVMAALAPARAATKVAPLAALRPADAPTLAHRRSLPRLVLAVLLTVVGAALLGLAVVVGQSSDAFLALGIGVLGGILSFVGVLVGAVFWVPRVVGAAGRLLATRSMAAKLAAANTVRNPRRTAATSAALLIGVTLVAMMSTGAASTRTTLDGALDDQFPVDVAISRDAPAVAADGTTSDPVTPALVATVADVPGVIETVALRDLFVQLEFGGATEWTDAFAIDPAAAGAVLRAPSMMAGLDDSTAVLSSGIAERLGISAGDRVTLTPELVGPDGVTAATGEPVELTAVLTDLPGGVAFTPGALARTGADLPTNQVWARLADSNDASTVVPAIEDALSETAVQIAGAAVERAMFQRIIDTLLAVVVGLLGVAVVIALIGVANTLSLSVLERRRESATLRAIGLSRRQLRAMLAIEGMLIAGVGAVIGAVLGTLYGWAGVATLVGSMGEVRLDVPWGQLGLVVLVALVAGLLASVIPGRAAARTSPVAALAVD</sequence>
<evidence type="ECO:0000256" key="4">
    <source>
        <dbReference type="ARBA" id="ARBA00022989"/>
    </source>
</evidence>
<feature type="transmembrane region" description="Helical" evidence="8">
    <location>
        <begin position="849"/>
        <end position="869"/>
    </location>
</feature>
<evidence type="ECO:0000256" key="1">
    <source>
        <dbReference type="ARBA" id="ARBA00004651"/>
    </source>
</evidence>
<reference evidence="10 11" key="1">
    <citation type="submission" date="2019-01" db="EMBL/GenBank/DDBJ databases">
        <title>Novel species of Cellulomonas.</title>
        <authorList>
            <person name="Liu Q."/>
            <person name="Xin Y.-H."/>
        </authorList>
    </citation>
    <scope>NUCLEOTIDE SEQUENCE [LARGE SCALE GENOMIC DNA]</scope>
    <source>
        <strain evidence="10 11">HLT2-17</strain>
    </source>
</reference>
<comment type="subcellular location">
    <subcellularLocation>
        <location evidence="1">Cell membrane</location>
        <topology evidence="1">Multi-pass membrane protein</topology>
    </subcellularLocation>
</comment>
<keyword evidence="11" id="KW-1185">Reference proteome</keyword>
<dbReference type="OrthoDB" id="9780560at2"/>
<feature type="transmembrane region" description="Helical" evidence="8">
    <location>
        <begin position="380"/>
        <end position="402"/>
    </location>
</feature>
<evidence type="ECO:0000256" key="3">
    <source>
        <dbReference type="ARBA" id="ARBA00022692"/>
    </source>
</evidence>
<feature type="transmembrane region" description="Helical" evidence="8">
    <location>
        <begin position="755"/>
        <end position="783"/>
    </location>
</feature>
<keyword evidence="5 8" id="KW-0472">Membrane</keyword>
<evidence type="ECO:0000256" key="7">
    <source>
        <dbReference type="SAM" id="MobiDB-lite"/>
    </source>
</evidence>
<organism evidence="10 11">
    <name type="scientific">Pengzhenrongella frigida</name>
    <dbReference type="NCBI Taxonomy" id="1259133"/>
    <lineage>
        <taxon>Bacteria</taxon>
        <taxon>Bacillati</taxon>
        <taxon>Actinomycetota</taxon>
        <taxon>Actinomycetes</taxon>
        <taxon>Micrococcales</taxon>
        <taxon>Pengzhenrongella</taxon>
    </lineage>
</organism>
<evidence type="ECO:0000256" key="2">
    <source>
        <dbReference type="ARBA" id="ARBA00022475"/>
    </source>
</evidence>
<protein>
    <submittedName>
        <fullName evidence="10">FtsX-like permease family protein</fullName>
    </submittedName>
</protein>
<feature type="domain" description="ABC3 transporter permease C-terminal" evidence="9">
    <location>
        <begin position="762"/>
        <end position="879"/>
    </location>
</feature>
<evidence type="ECO:0000256" key="8">
    <source>
        <dbReference type="SAM" id="Phobius"/>
    </source>
</evidence>
<dbReference type="InterPro" id="IPR003838">
    <property type="entry name" value="ABC3_permease_C"/>
</dbReference>